<keyword evidence="7" id="KW-1185">Reference proteome</keyword>
<evidence type="ECO:0000256" key="2">
    <source>
        <dbReference type="ARBA" id="ARBA00022884"/>
    </source>
</evidence>
<name>A0A8D2MIF2_ZONAL</name>
<dbReference type="Ensembl" id="ENSZALT00000010347.1">
    <property type="protein sequence ID" value="ENSZALP00000007204.1"/>
    <property type="gene ID" value="ENSZALG00000006435.1"/>
</dbReference>
<proteinExistence type="predicted"/>
<feature type="compositionally biased region" description="Low complexity" evidence="4">
    <location>
        <begin position="51"/>
        <end position="108"/>
    </location>
</feature>
<reference evidence="6" key="2">
    <citation type="submission" date="2025-09" db="UniProtKB">
        <authorList>
            <consortium name="Ensembl"/>
        </authorList>
    </citation>
    <scope>IDENTIFICATION</scope>
</reference>
<evidence type="ECO:0000313" key="7">
    <source>
        <dbReference type="Proteomes" id="UP000694413"/>
    </source>
</evidence>
<dbReference type="Gene3D" id="3.30.70.330">
    <property type="match status" value="4"/>
</dbReference>
<feature type="domain" description="RRM" evidence="5">
    <location>
        <begin position="472"/>
        <end position="507"/>
    </location>
</feature>
<dbReference type="GO" id="GO:0003723">
    <property type="term" value="F:RNA binding"/>
    <property type="evidence" value="ECO:0007669"/>
    <property type="project" value="UniProtKB-UniRule"/>
</dbReference>
<dbReference type="SMART" id="SM00360">
    <property type="entry name" value="RRM"/>
    <property type="match status" value="4"/>
</dbReference>
<dbReference type="InterPro" id="IPR000504">
    <property type="entry name" value="RRM_dom"/>
</dbReference>
<evidence type="ECO:0000256" key="1">
    <source>
        <dbReference type="ARBA" id="ARBA00022737"/>
    </source>
</evidence>
<dbReference type="InterPro" id="IPR034233">
    <property type="entry name" value="Nucleolin_RRM2"/>
</dbReference>
<feature type="domain" description="RRM" evidence="5">
    <location>
        <begin position="272"/>
        <end position="348"/>
    </location>
</feature>
<evidence type="ECO:0000259" key="5">
    <source>
        <dbReference type="PROSITE" id="PS50102"/>
    </source>
</evidence>
<sequence length="663" mass="72066">APALFQTPKNQIKQKKMAPPPKKFEESEEEESSDLEESSGEEMIPQKKPQKVAVTPAKKAATPAKKVATPAKKAVTPAKKAVATPQPKKAVTPTPKKAAVLTKGAKNGKNAKKEESEEEDDEDDDEDVDDEEDEEDSGKLPLKYTWAKDDSIKSLNMSTFALNVELSKYCAHLVSESEDEAMDTAPVPVKKTTPAKAAPVKAKAAESEDDEDEEEDDDENDDEEEEDEEDAEEESEDEKPVKEAPGKRKKEMTNKSAPEPKKKKTDGPTSAFSLFVGNLVCTKEFEELKTGLREFFGKKNIEVVDVRIGASKRFGYVDFSSAEDLDKALQLNGKKLMGLEVKLEKAKSREAIKEDKKVRDARTLFLKNLPYRITEEDIREVFENAAEVRIVMNKDGTSKGMAYIEFKTEAEANKALEEKQGTEIEGRAVVIDFTGEKSQQEHQKGTFHTDTMHTDGIQDSFPLASQVPGGMYAFVDFATTEDAKEAFNSYNNTEIEGRTIRLEFSGQKGNANARGGGGGFEQSKTLFVRGLSEDTTEETLRESFEGSISARIVTDRDTGSSKGFGFVDFSSAEDAKAAKEAMEDGEIDGNKVILDFAKPKGDFQRGGGFGGRGGRGGGRGGRGGFGGRGGGRGGFGGRGGGGFRGGRGGGGDHKPQGKKIKFE</sequence>
<gene>
    <name evidence="6" type="primary">NCL</name>
</gene>
<reference evidence="6" key="1">
    <citation type="submission" date="2025-08" db="UniProtKB">
        <authorList>
            <consortium name="Ensembl"/>
        </authorList>
    </citation>
    <scope>IDENTIFICATION</scope>
</reference>
<feature type="domain" description="RRM" evidence="5">
    <location>
        <begin position="362"/>
        <end position="436"/>
    </location>
</feature>
<feature type="region of interest" description="Disordered" evidence="4">
    <location>
        <begin position="178"/>
        <end position="269"/>
    </location>
</feature>
<evidence type="ECO:0000313" key="6">
    <source>
        <dbReference type="Ensembl" id="ENSZALP00000007204.1"/>
    </source>
</evidence>
<feature type="compositionally biased region" description="Gly residues" evidence="4">
    <location>
        <begin position="604"/>
        <end position="649"/>
    </location>
</feature>
<dbReference type="InterPro" id="IPR035979">
    <property type="entry name" value="RBD_domain_sf"/>
</dbReference>
<keyword evidence="2 3" id="KW-0694">RNA-binding</keyword>
<dbReference type="Proteomes" id="UP000694413">
    <property type="component" value="Unassembled WGS sequence"/>
</dbReference>
<feature type="compositionally biased region" description="Acidic residues" evidence="4">
    <location>
        <begin position="116"/>
        <end position="136"/>
    </location>
</feature>
<dbReference type="CDD" id="cd12404">
    <property type="entry name" value="RRM2_NCL"/>
    <property type="match status" value="1"/>
</dbReference>
<dbReference type="SUPFAM" id="SSF54928">
    <property type="entry name" value="RNA-binding domain, RBD"/>
    <property type="match status" value="3"/>
</dbReference>
<keyword evidence="1" id="KW-0677">Repeat</keyword>
<feature type="region of interest" description="Disordered" evidence="4">
    <location>
        <begin position="1"/>
        <end position="149"/>
    </location>
</feature>
<dbReference type="PANTHER" id="PTHR23236">
    <property type="entry name" value="EUKARYOTIC TRANSLATION INITIATION FACTOR 4B/4H"/>
    <property type="match status" value="1"/>
</dbReference>
<feature type="region of interest" description="Disordered" evidence="4">
    <location>
        <begin position="603"/>
        <end position="663"/>
    </location>
</feature>
<dbReference type="FunFam" id="3.30.70.330:FF:001072">
    <property type="entry name" value="Nucleolin"/>
    <property type="match status" value="1"/>
</dbReference>
<organism evidence="6 7">
    <name type="scientific">Zonotrichia albicollis</name>
    <name type="common">White-throated sparrow</name>
    <name type="synonym">Fringilla albicollis</name>
    <dbReference type="NCBI Taxonomy" id="44394"/>
    <lineage>
        <taxon>Eukaryota</taxon>
        <taxon>Metazoa</taxon>
        <taxon>Chordata</taxon>
        <taxon>Craniata</taxon>
        <taxon>Vertebrata</taxon>
        <taxon>Euteleostomi</taxon>
        <taxon>Archelosauria</taxon>
        <taxon>Archosauria</taxon>
        <taxon>Dinosauria</taxon>
        <taxon>Saurischia</taxon>
        <taxon>Theropoda</taxon>
        <taxon>Coelurosauria</taxon>
        <taxon>Aves</taxon>
        <taxon>Neognathae</taxon>
        <taxon>Neoaves</taxon>
        <taxon>Telluraves</taxon>
        <taxon>Australaves</taxon>
        <taxon>Passeriformes</taxon>
        <taxon>Passerellidae</taxon>
        <taxon>Zonotrichia</taxon>
    </lineage>
</organism>
<feature type="domain" description="RRM" evidence="5">
    <location>
        <begin position="524"/>
        <end position="599"/>
    </location>
</feature>
<accession>A0A8D2MIF2</accession>
<evidence type="ECO:0000256" key="4">
    <source>
        <dbReference type="SAM" id="MobiDB-lite"/>
    </source>
</evidence>
<dbReference type="PANTHER" id="PTHR23236:SF119">
    <property type="entry name" value="NUCLEAR RNA-BINDING PROTEIN SART-3"/>
    <property type="match status" value="1"/>
</dbReference>
<dbReference type="PROSITE" id="PS50102">
    <property type="entry name" value="RRM"/>
    <property type="match status" value="4"/>
</dbReference>
<protein>
    <submittedName>
        <fullName evidence="6">Nucleolin</fullName>
    </submittedName>
</protein>
<feature type="compositionally biased region" description="Basic and acidic residues" evidence="4">
    <location>
        <begin position="650"/>
        <end position="663"/>
    </location>
</feature>
<dbReference type="Pfam" id="PF00076">
    <property type="entry name" value="RRM_1"/>
    <property type="match status" value="4"/>
</dbReference>
<dbReference type="InterPro" id="IPR012677">
    <property type="entry name" value="Nucleotide-bd_a/b_plait_sf"/>
</dbReference>
<feature type="compositionally biased region" description="Acidic residues" evidence="4">
    <location>
        <begin position="207"/>
        <end position="237"/>
    </location>
</feature>
<feature type="compositionally biased region" description="Low complexity" evidence="4">
    <location>
        <begin position="184"/>
        <end position="202"/>
    </location>
</feature>
<dbReference type="AlphaFoldDB" id="A0A8D2MIF2"/>
<dbReference type="CDD" id="cd12406">
    <property type="entry name" value="RRM4_NCL"/>
    <property type="match status" value="1"/>
</dbReference>
<dbReference type="InterPro" id="IPR034235">
    <property type="entry name" value="Nucleolin_RRM4"/>
</dbReference>
<evidence type="ECO:0000256" key="3">
    <source>
        <dbReference type="PROSITE-ProRule" id="PRU00176"/>
    </source>
</evidence>
<feature type="compositionally biased region" description="Acidic residues" evidence="4">
    <location>
        <begin position="26"/>
        <end position="40"/>
    </location>
</feature>